<dbReference type="SUPFAM" id="SSF55785">
    <property type="entry name" value="PYP-like sensor domain (PAS domain)"/>
    <property type="match status" value="1"/>
</dbReference>
<dbReference type="Pfam" id="PF07730">
    <property type="entry name" value="HisKA_3"/>
    <property type="match status" value="1"/>
</dbReference>
<dbReference type="InterPro" id="IPR035965">
    <property type="entry name" value="PAS-like_dom_sf"/>
</dbReference>
<evidence type="ECO:0000259" key="12">
    <source>
        <dbReference type="PROSITE" id="PS50112"/>
    </source>
</evidence>
<dbReference type="Pfam" id="PF02518">
    <property type="entry name" value="HATPase_c"/>
    <property type="match status" value="1"/>
</dbReference>
<evidence type="ECO:0000256" key="5">
    <source>
        <dbReference type="ARBA" id="ARBA00022741"/>
    </source>
</evidence>
<evidence type="ECO:0000256" key="9">
    <source>
        <dbReference type="SAM" id="MobiDB-lite"/>
    </source>
</evidence>
<evidence type="ECO:0000256" key="3">
    <source>
        <dbReference type="ARBA" id="ARBA00022553"/>
    </source>
</evidence>
<evidence type="ECO:0000256" key="8">
    <source>
        <dbReference type="ARBA" id="ARBA00023012"/>
    </source>
</evidence>
<keyword evidence="10" id="KW-0472">Membrane</keyword>
<evidence type="ECO:0000256" key="2">
    <source>
        <dbReference type="ARBA" id="ARBA00012438"/>
    </source>
</evidence>
<keyword evidence="3" id="KW-0597">Phosphoprotein</keyword>
<reference evidence="15" key="1">
    <citation type="journal article" date="2019" name="Int. J. Syst. Evol. Microbiol.">
        <title>The Global Catalogue of Microorganisms (GCM) 10K type strain sequencing project: providing services to taxonomists for standard genome sequencing and annotation.</title>
        <authorList>
            <consortium name="The Broad Institute Genomics Platform"/>
            <consortium name="The Broad Institute Genome Sequencing Center for Infectious Disease"/>
            <person name="Wu L."/>
            <person name="Ma J."/>
        </authorList>
    </citation>
    <scope>NUCLEOTIDE SEQUENCE [LARGE SCALE GENOMIC DNA]</scope>
    <source>
        <strain evidence="15">CECT 7069</strain>
    </source>
</reference>
<keyword evidence="6" id="KW-0418">Kinase</keyword>
<protein>
    <recommendedName>
        <fullName evidence="2">histidine kinase</fullName>
        <ecNumber evidence="2">2.7.13.3</ecNumber>
    </recommendedName>
</protein>
<evidence type="ECO:0000313" key="14">
    <source>
        <dbReference type="EMBL" id="MDN3590171.1"/>
    </source>
</evidence>
<keyword evidence="4" id="KW-0808">Transferase</keyword>
<feature type="domain" description="Histidine kinase" evidence="11">
    <location>
        <begin position="613"/>
        <end position="710"/>
    </location>
</feature>
<evidence type="ECO:0000256" key="10">
    <source>
        <dbReference type="SAM" id="Phobius"/>
    </source>
</evidence>
<dbReference type="CDD" id="cd00130">
    <property type="entry name" value="PAS"/>
    <property type="match status" value="1"/>
</dbReference>
<dbReference type="SMART" id="SM00387">
    <property type="entry name" value="HATPase_c"/>
    <property type="match status" value="1"/>
</dbReference>
<evidence type="ECO:0000256" key="4">
    <source>
        <dbReference type="ARBA" id="ARBA00022679"/>
    </source>
</evidence>
<evidence type="ECO:0000256" key="7">
    <source>
        <dbReference type="ARBA" id="ARBA00022840"/>
    </source>
</evidence>
<proteinExistence type="predicted"/>
<sequence length="713" mass="76331">MTRLIEGLHGSTDASGAVEERGSLDVGEEVTVPAGQWSRGSVRTFVALAFAAAIPLLLLSGWMATLMAQQQRDQTRSAAVASATRVAERVSSDIASQMEVLGAQAASASLDRPDLAAFYAEATRLKAAHPLWETVELSNPSGVQIVNLLRSLDAELGPTADRESFDAVIRSERPVVGGIGPVGPISGQRRVALRVPVIRSGALRFVLSVGLATNAVSSILRDAGAPEGWVGTIVDGDGNTIARTRAEAQELGHPANPALRAAIMRAPSGFYSGPSLEGPDIDVVYRTLEGTGGWSVHFGMPVAALNAPVARSYYVLAGGSALSFGLALGLVGLVSRDMAQRRSGEQARFSLALRSSEEQGALAVEAAELGTLRWDTAQERAIGSVRAAELLGWDAEASLDRETQADARKMLDAVHEEDRHRLVDAVRHCIADGMPLDEEFRVRGRGGQPRWVRMIGRVPETFKGAPAALIYGVVADIEPRKRIEAERLELLRRLGEAQEDEQRRIARELHDQVGQTVTGLSFGLKGLQGLLEAQGVSGEATDQVQWLRSLAGEIGRDIHRAAVQLRPTALDDLGLREALATLLREWSLRHGIPSDLQFPGEASRLPADIETALYRIVQEALTNILKHAQARTVSVSVERRPDEVRMIVEDDGIGFDAEKGPGPVEDGAAARPHLGLSGIRERLSLLRGTLTLETAPASGTTLFVRIPSPPRSA</sequence>
<dbReference type="PANTHER" id="PTHR24421:SF10">
    <property type="entry name" value="NITRATE_NITRITE SENSOR PROTEIN NARQ"/>
    <property type="match status" value="1"/>
</dbReference>
<keyword evidence="10" id="KW-1133">Transmembrane helix</keyword>
<dbReference type="PROSITE" id="PS50112">
    <property type="entry name" value="PAS"/>
    <property type="match status" value="1"/>
</dbReference>
<dbReference type="PROSITE" id="PS50109">
    <property type="entry name" value="HIS_KIN"/>
    <property type="match status" value="1"/>
</dbReference>
<dbReference type="CDD" id="cd18774">
    <property type="entry name" value="PDC2_HK_sensor"/>
    <property type="match status" value="1"/>
</dbReference>
<evidence type="ECO:0000256" key="1">
    <source>
        <dbReference type="ARBA" id="ARBA00000085"/>
    </source>
</evidence>
<dbReference type="PANTHER" id="PTHR24421">
    <property type="entry name" value="NITRATE/NITRITE SENSOR PROTEIN NARX-RELATED"/>
    <property type="match status" value="1"/>
</dbReference>
<evidence type="ECO:0000259" key="13">
    <source>
        <dbReference type="PROSITE" id="PS50113"/>
    </source>
</evidence>
<dbReference type="EMBL" id="JAUFPX010000002">
    <property type="protein sequence ID" value="MDN3590171.1"/>
    <property type="molecule type" value="Genomic_DNA"/>
</dbReference>
<dbReference type="EC" id="2.7.13.3" evidence="2"/>
<dbReference type="InterPro" id="IPR005467">
    <property type="entry name" value="His_kinase_dom"/>
</dbReference>
<dbReference type="InterPro" id="IPR013655">
    <property type="entry name" value="PAS_fold_3"/>
</dbReference>
<dbReference type="InterPro" id="IPR003594">
    <property type="entry name" value="HATPase_dom"/>
</dbReference>
<keyword evidence="8" id="KW-0902">Two-component regulatory system</keyword>
<feature type="region of interest" description="Disordered" evidence="9">
    <location>
        <begin position="1"/>
        <end position="22"/>
    </location>
</feature>
<comment type="caution">
    <text evidence="14">The sequence shown here is derived from an EMBL/GenBank/DDBJ whole genome shotgun (WGS) entry which is preliminary data.</text>
</comment>
<dbReference type="CDD" id="cd16917">
    <property type="entry name" value="HATPase_UhpB-NarQ-NarX-like"/>
    <property type="match status" value="1"/>
</dbReference>
<feature type="transmembrane region" description="Helical" evidence="10">
    <location>
        <begin position="313"/>
        <end position="334"/>
    </location>
</feature>
<dbReference type="Gene3D" id="3.30.450.20">
    <property type="entry name" value="PAS domain"/>
    <property type="match status" value="2"/>
</dbReference>
<dbReference type="InterPro" id="IPR000014">
    <property type="entry name" value="PAS"/>
</dbReference>
<comment type="catalytic activity">
    <reaction evidence="1">
        <text>ATP + protein L-histidine = ADP + protein N-phospho-L-histidine.</text>
        <dbReference type="EC" id="2.7.13.3"/>
    </reaction>
</comment>
<dbReference type="Gene3D" id="1.20.5.1930">
    <property type="match status" value="1"/>
</dbReference>
<keyword evidence="10" id="KW-0812">Transmembrane</keyword>
<dbReference type="InterPro" id="IPR050482">
    <property type="entry name" value="Sensor_HK_TwoCompSys"/>
</dbReference>
<dbReference type="GO" id="GO:0005524">
    <property type="term" value="F:ATP binding"/>
    <property type="evidence" value="ECO:0007669"/>
    <property type="project" value="UniProtKB-KW"/>
</dbReference>
<name>A0ABT8BFJ0_9HYPH</name>
<dbReference type="InterPro" id="IPR000700">
    <property type="entry name" value="PAS-assoc_C"/>
</dbReference>
<organism evidence="14 15">
    <name type="scientific">Methylobacterium adhaesivum</name>
    <dbReference type="NCBI Taxonomy" id="333297"/>
    <lineage>
        <taxon>Bacteria</taxon>
        <taxon>Pseudomonadati</taxon>
        <taxon>Pseudomonadota</taxon>
        <taxon>Alphaproteobacteria</taxon>
        <taxon>Hyphomicrobiales</taxon>
        <taxon>Methylobacteriaceae</taxon>
        <taxon>Methylobacterium</taxon>
    </lineage>
</organism>
<dbReference type="Pfam" id="PF08447">
    <property type="entry name" value="PAS_3"/>
    <property type="match status" value="1"/>
</dbReference>
<gene>
    <name evidence="14" type="ORF">QWZ12_06025</name>
</gene>
<keyword evidence="15" id="KW-1185">Reference proteome</keyword>
<evidence type="ECO:0000259" key="11">
    <source>
        <dbReference type="PROSITE" id="PS50109"/>
    </source>
</evidence>
<evidence type="ECO:0000313" key="15">
    <source>
        <dbReference type="Proteomes" id="UP001224644"/>
    </source>
</evidence>
<feature type="domain" description="PAS" evidence="12">
    <location>
        <begin position="356"/>
        <end position="433"/>
    </location>
</feature>
<evidence type="ECO:0000256" key="6">
    <source>
        <dbReference type="ARBA" id="ARBA00022777"/>
    </source>
</evidence>
<dbReference type="InterPro" id="IPR036890">
    <property type="entry name" value="HATPase_C_sf"/>
</dbReference>
<dbReference type="RefSeq" id="WP_238221510.1">
    <property type="nucleotide sequence ID" value="NZ_BPQD01000001.1"/>
</dbReference>
<keyword evidence="5" id="KW-0547">Nucleotide-binding</keyword>
<feature type="transmembrane region" description="Helical" evidence="10">
    <location>
        <begin position="45"/>
        <end position="68"/>
    </location>
</feature>
<dbReference type="Gene3D" id="3.30.565.10">
    <property type="entry name" value="Histidine kinase-like ATPase, C-terminal domain"/>
    <property type="match status" value="1"/>
</dbReference>
<keyword evidence="7 14" id="KW-0067">ATP-binding</keyword>
<dbReference type="SUPFAM" id="SSF55874">
    <property type="entry name" value="ATPase domain of HSP90 chaperone/DNA topoisomerase II/histidine kinase"/>
    <property type="match status" value="1"/>
</dbReference>
<dbReference type="PROSITE" id="PS50113">
    <property type="entry name" value="PAC"/>
    <property type="match status" value="1"/>
</dbReference>
<dbReference type="InterPro" id="IPR011712">
    <property type="entry name" value="Sig_transdc_His_kin_sub3_dim/P"/>
</dbReference>
<dbReference type="Proteomes" id="UP001224644">
    <property type="component" value="Unassembled WGS sequence"/>
</dbReference>
<accession>A0ABT8BFJ0</accession>
<feature type="domain" description="PAC" evidence="13">
    <location>
        <begin position="436"/>
        <end position="489"/>
    </location>
</feature>